<keyword evidence="6 7" id="KW-0472">Membrane</keyword>
<dbReference type="Proteomes" id="UP000008138">
    <property type="component" value="Chromosome"/>
</dbReference>
<comment type="similarity">
    <text evidence="2">Belongs to the nucleobase:cation symporter-2 (NCS2) (TC 2.A.40) family. Azg-like subfamily.</text>
</comment>
<feature type="transmembrane region" description="Helical" evidence="7">
    <location>
        <begin position="212"/>
        <end position="234"/>
    </location>
</feature>
<keyword evidence="4 7" id="KW-0812">Transmembrane</keyword>
<feature type="transmembrane region" description="Helical" evidence="7">
    <location>
        <begin position="429"/>
        <end position="454"/>
    </location>
</feature>
<evidence type="ECO:0000256" key="2">
    <source>
        <dbReference type="ARBA" id="ARBA00005697"/>
    </source>
</evidence>
<feature type="transmembrane region" description="Helical" evidence="7">
    <location>
        <begin position="111"/>
        <end position="129"/>
    </location>
</feature>
<evidence type="ECO:0000256" key="3">
    <source>
        <dbReference type="ARBA" id="ARBA00022448"/>
    </source>
</evidence>
<dbReference type="eggNOG" id="arCOG02807">
    <property type="taxonomic scope" value="Archaea"/>
</dbReference>
<reference key="2">
    <citation type="submission" date="2011-03" db="EMBL/GenBank/DDBJ databases">
        <title>Complete genome sequence of the thermoacidophilic crenarchaeon Thermoproteus uzoniensis 768-20.</title>
        <authorList>
            <person name="Mardanov A.V."/>
            <person name="Gumerov V.M."/>
            <person name="Beletsky A.V."/>
            <person name="Prokofeva M.I."/>
            <person name="Bonch-Osmolovskaya E.A."/>
            <person name="Ravin N.V."/>
            <person name="Skryabin K.G."/>
        </authorList>
    </citation>
    <scope>NUCLEOTIDE SEQUENCE</scope>
    <source>
        <strain>768-20</strain>
    </source>
</reference>
<evidence type="ECO:0000256" key="4">
    <source>
        <dbReference type="ARBA" id="ARBA00022692"/>
    </source>
</evidence>
<feature type="transmembrane region" description="Helical" evidence="7">
    <location>
        <begin position="177"/>
        <end position="200"/>
    </location>
</feature>
<dbReference type="GO" id="GO:0015208">
    <property type="term" value="F:guanine transmembrane transporter activity"/>
    <property type="evidence" value="ECO:0007669"/>
    <property type="project" value="TreeGrafter"/>
</dbReference>
<evidence type="ECO:0000256" key="6">
    <source>
        <dbReference type="ARBA" id="ARBA00023136"/>
    </source>
</evidence>
<dbReference type="InterPro" id="IPR006043">
    <property type="entry name" value="NCS2"/>
</dbReference>
<feature type="transmembrane region" description="Helical" evidence="7">
    <location>
        <begin position="370"/>
        <end position="389"/>
    </location>
</feature>
<dbReference type="HOGENOM" id="CLU_024508_0_1_2"/>
<dbReference type="AlphaFoldDB" id="F2L303"/>
<feature type="transmembrane region" description="Helical" evidence="7">
    <location>
        <begin position="241"/>
        <end position="259"/>
    </location>
</feature>
<evidence type="ECO:0000256" key="1">
    <source>
        <dbReference type="ARBA" id="ARBA00004141"/>
    </source>
</evidence>
<dbReference type="InterPro" id="IPR045018">
    <property type="entry name" value="Azg-like"/>
</dbReference>
<reference evidence="8 9" key="1">
    <citation type="journal article" date="2011" name="J. Bacteriol.">
        <title>Complete genome sequence of the thermoacidophilic crenarchaeon Thermoproteus uzoniensis 768-20.</title>
        <authorList>
            <person name="Mardanov A.V."/>
            <person name="Gumerov V.M."/>
            <person name="Beletsky A.V."/>
            <person name="Prokofeva M.I."/>
            <person name="Bonch-Osmolovskaya E.A."/>
            <person name="Ravin N.V."/>
            <person name="Skryabin K.G."/>
        </authorList>
    </citation>
    <scope>NUCLEOTIDE SEQUENCE [LARGE SCALE GENOMIC DNA]</scope>
    <source>
        <strain evidence="8 9">768-20</strain>
    </source>
</reference>
<sequence length="486" mass="50703">MPAMNLDSFFQISERGSTVRREVIAGLTTFLAMAYILFVNPSILTGGFELALSNALHVPVDQLAASPTYGPLIESVRLGFTIATALAAGFATLVMALYARLPFALAPGMGENAFIGFTVIPAFTAALLSKQLAPASEAPLLAIYLALVSVFFNGVLFLIFSVGGIREFIINSVPESIRIGTSIGIGLFISLIGMADMGLVTAGTGTPISINWSAFSTLGLYLGIASALVAAALLSKRTPGAFLIAIIATTIVGAALGLVRPPPSWALTPSLTTSIANDLPRSFYLYFALFGLGFPIAFSLFLVDFFDGLGTITGLAMRAGLVKDGKIVNINRALITDSLASIVAPFFGTSTTVIYVESATGIEQGGRTGLTALVVSLLFFASVALAPVFTIVPGFATGGVLVLVGLLFLSLAGRLAIMDDYTETVPAFLTMIGIPFTFSITAGIGLGFIFYLLMKLATGRFSDLKPGIVAIAILFAIFFALSAIGF</sequence>
<feature type="transmembrane region" description="Helical" evidence="7">
    <location>
        <begin position="395"/>
        <end position="417"/>
    </location>
</feature>
<evidence type="ECO:0000313" key="8">
    <source>
        <dbReference type="EMBL" id="AEA13122.1"/>
    </source>
</evidence>
<accession>F2L303</accession>
<evidence type="ECO:0000256" key="5">
    <source>
        <dbReference type="ARBA" id="ARBA00022989"/>
    </source>
</evidence>
<name>F2L303_THEU7</name>
<dbReference type="PANTHER" id="PTHR43337:SF4">
    <property type="entry name" value="GUANINE_HYPOXANTHINE PERMEASE GHXQ"/>
    <property type="match status" value="1"/>
</dbReference>
<organism evidence="8 9">
    <name type="scientific">Thermoproteus uzoniensis (strain 768-20)</name>
    <dbReference type="NCBI Taxonomy" id="999630"/>
    <lineage>
        <taxon>Archaea</taxon>
        <taxon>Thermoproteota</taxon>
        <taxon>Thermoprotei</taxon>
        <taxon>Thermoproteales</taxon>
        <taxon>Thermoproteaceae</taxon>
        <taxon>Thermoproteus</taxon>
    </lineage>
</organism>
<proteinExistence type="inferred from homology"/>
<dbReference type="KEGG" id="tuz:TUZN_1656"/>
<gene>
    <name evidence="8" type="ordered locus">TUZN_1656</name>
</gene>
<dbReference type="STRING" id="999630.TUZN_1656"/>
<protein>
    <submittedName>
        <fullName evidence="8">Xanthine/uracil/vitamin C permease</fullName>
    </submittedName>
</protein>
<comment type="subcellular location">
    <subcellularLocation>
        <location evidence="1">Membrane</location>
        <topology evidence="1">Multi-pass membrane protein</topology>
    </subcellularLocation>
</comment>
<evidence type="ECO:0000256" key="7">
    <source>
        <dbReference type="SAM" id="Phobius"/>
    </source>
</evidence>
<feature type="transmembrane region" description="Helical" evidence="7">
    <location>
        <begin position="141"/>
        <end position="165"/>
    </location>
</feature>
<feature type="transmembrane region" description="Helical" evidence="7">
    <location>
        <begin position="466"/>
        <end position="484"/>
    </location>
</feature>
<dbReference type="Pfam" id="PF00860">
    <property type="entry name" value="Xan_ur_permease"/>
    <property type="match status" value="1"/>
</dbReference>
<feature type="transmembrane region" description="Helical" evidence="7">
    <location>
        <begin position="23"/>
        <end position="44"/>
    </location>
</feature>
<feature type="transmembrane region" description="Helical" evidence="7">
    <location>
        <begin position="78"/>
        <end position="99"/>
    </location>
</feature>
<feature type="transmembrane region" description="Helical" evidence="7">
    <location>
        <begin position="283"/>
        <end position="303"/>
    </location>
</feature>
<keyword evidence="3" id="KW-0813">Transport</keyword>
<keyword evidence="9" id="KW-1185">Reference proteome</keyword>
<keyword evidence="5 7" id="KW-1133">Transmembrane helix</keyword>
<dbReference type="EMBL" id="CP002590">
    <property type="protein sequence ID" value="AEA13122.1"/>
    <property type="molecule type" value="Genomic_DNA"/>
</dbReference>
<evidence type="ECO:0000313" key="9">
    <source>
        <dbReference type="Proteomes" id="UP000008138"/>
    </source>
</evidence>
<dbReference type="GO" id="GO:0005886">
    <property type="term" value="C:plasma membrane"/>
    <property type="evidence" value="ECO:0007669"/>
    <property type="project" value="TreeGrafter"/>
</dbReference>
<dbReference type="PANTHER" id="PTHR43337">
    <property type="entry name" value="XANTHINE/URACIL PERMEASE C887.17-RELATED"/>
    <property type="match status" value="1"/>
</dbReference>